<dbReference type="Pfam" id="PF13560">
    <property type="entry name" value="HTH_31"/>
    <property type="match status" value="1"/>
</dbReference>
<dbReference type="SMART" id="SM00530">
    <property type="entry name" value="HTH_XRE"/>
    <property type="match status" value="1"/>
</dbReference>
<dbReference type="SUPFAM" id="SSF47413">
    <property type="entry name" value="lambda repressor-like DNA-binding domains"/>
    <property type="match status" value="1"/>
</dbReference>
<evidence type="ECO:0000313" key="3">
    <source>
        <dbReference type="Proteomes" id="UP001051844"/>
    </source>
</evidence>
<name>A0AA37BZ34_9ACTN</name>
<reference evidence="2" key="1">
    <citation type="submission" date="2022-09" db="EMBL/GenBank/DDBJ databases">
        <title>Whole genome shotgun sequence of Streptomyces albidoflavus NBRC 12854.</title>
        <authorList>
            <person name="Komaki H."/>
            <person name="Tamura T."/>
        </authorList>
    </citation>
    <scope>NUCLEOTIDE SEQUENCE</scope>
    <source>
        <strain evidence="2">NBRC 12854</strain>
    </source>
</reference>
<dbReference type="Gene3D" id="1.10.260.40">
    <property type="entry name" value="lambda repressor-like DNA-binding domains"/>
    <property type="match status" value="1"/>
</dbReference>
<dbReference type="InterPro" id="IPR010982">
    <property type="entry name" value="Lambda_DNA-bd_dom_sf"/>
</dbReference>
<protein>
    <submittedName>
        <fullName evidence="2">Transcriptional regulator</fullName>
    </submittedName>
</protein>
<dbReference type="Proteomes" id="UP001051844">
    <property type="component" value="Unassembled WGS sequence"/>
</dbReference>
<comment type="caution">
    <text evidence="2">The sequence shown here is derived from an EMBL/GenBank/DDBJ whole genome shotgun (WGS) entry which is preliminary data.</text>
</comment>
<dbReference type="GO" id="GO:0003677">
    <property type="term" value="F:DNA binding"/>
    <property type="evidence" value="ECO:0007669"/>
    <property type="project" value="InterPro"/>
</dbReference>
<proteinExistence type="predicted"/>
<dbReference type="AlphaFoldDB" id="A0AA37BZ34"/>
<gene>
    <name evidence="2" type="ORF">ScoT_36140</name>
</gene>
<organism evidence="2 3">
    <name type="scientific">Streptomyces albidoflavus</name>
    <dbReference type="NCBI Taxonomy" id="1886"/>
    <lineage>
        <taxon>Bacteria</taxon>
        <taxon>Bacillati</taxon>
        <taxon>Actinomycetota</taxon>
        <taxon>Actinomycetes</taxon>
        <taxon>Kitasatosporales</taxon>
        <taxon>Streptomycetaceae</taxon>
        <taxon>Streptomyces</taxon>
        <taxon>Streptomyces albidoflavus group</taxon>
    </lineage>
</organism>
<dbReference type="EMBL" id="BNDZ01000005">
    <property type="protein sequence ID" value="GHI47440.1"/>
    <property type="molecule type" value="Genomic_DNA"/>
</dbReference>
<dbReference type="CDD" id="cd00093">
    <property type="entry name" value="HTH_XRE"/>
    <property type="match status" value="1"/>
</dbReference>
<dbReference type="PROSITE" id="PS50943">
    <property type="entry name" value="HTH_CROC1"/>
    <property type="match status" value="1"/>
</dbReference>
<dbReference type="InterPro" id="IPR043917">
    <property type="entry name" value="DUF5753"/>
</dbReference>
<sequence>MPMSARAKELDPAGSNKKLFGARLRRMRESRGWSLDYLVTKVPMSKSQLARVERGEYLAPEKIPALLDELFGTDELFVQLYALACREAVQDQYQRRMECEAQAVSIKEYAGTLVPDLLQTDEYALALFAATRPGDRAWQEEQLAVRKQRQTRLYGPDAPHLAVLLDEASIRRPIGGPEVMRRQLEFLVSMVDTPSCVIQLLPYNHGEHSLLGGSLALFTLPEGNSIAYEESIDTGTLLEAPAVVQERMLRWERLWGCALSPQETAAALNDAMEALPR</sequence>
<evidence type="ECO:0000259" key="1">
    <source>
        <dbReference type="PROSITE" id="PS50943"/>
    </source>
</evidence>
<feature type="domain" description="HTH cro/C1-type" evidence="1">
    <location>
        <begin position="24"/>
        <end position="76"/>
    </location>
</feature>
<dbReference type="Pfam" id="PF19054">
    <property type="entry name" value="DUF5753"/>
    <property type="match status" value="1"/>
</dbReference>
<evidence type="ECO:0000313" key="2">
    <source>
        <dbReference type="EMBL" id="GHI47440.1"/>
    </source>
</evidence>
<accession>A0AA37BZ34</accession>
<dbReference type="InterPro" id="IPR001387">
    <property type="entry name" value="Cro/C1-type_HTH"/>
</dbReference>